<gene>
    <name evidence="1" type="ORF">PCOR1329_LOCUS74855</name>
</gene>
<name>A0ABN9XEF4_9DINO</name>
<protein>
    <submittedName>
        <fullName evidence="1">Uncharacterized protein</fullName>
    </submittedName>
</protein>
<reference evidence="1" key="1">
    <citation type="submission" date="2023-10" db="EMBL/GenBank/DDBJ databases">
        <authorList>
            <person name="Chen Y."/>
            <person name="Shah S."/>
            <person name="Dougan E. K."/>
            <person name="Thang M."/>
            <person name="Chan C."/>
        </authorList>
    </citation>
    <scope>NUCLEOTIDE SEQUENCE [LARGE SCALE GENOMIC DNA]</scope>
</reference>
<dbReference type="EMBL" id="CAUYUJ010020176">
    <property type="protein sequence ID" value="CAK0896367.1"/>
    <property type="molecule type" value="Genomic_DNA"/>
</dbReference>
<feature type="non-terminal residue" evidence="1">
    <location>
        <position position="1"/>
    </location>
</feature>
<dbReference type="Proteomes" id="UP001189429">
    <property type="component" value="Unassembled WGS sequence"/>
</dbReference>
<sequence>RQRRSGDTVGCAAGVCWKCMNKASKDKLGAVRTTKAEFASLGEEAWWMHEAGTTRREHQCSSGIRPPTSMYCLAFFIGFGFRFQEHAHQLIKPQDRQTIWGGNLGPGIRSGGRGSPN</sequence>
<organism evidence="1 2">
    <name type="scientific">Prorocentrum cordatum</name>
    <dbReference type="NCBI Taxonomy" id="2364126"/>
    <lineage>
        <taxon>Eukaryota</taxon>
        <taxon>Sar</taxon>
        <taxon>Alveolata</taxon>
        <taxon>Dinophyceae</taxon>
        <taxon>Prorocentrales</taxon>
        <taxon>Prorocentraceae</taxon>
        <taxon>Prorocentrum</taxon>
    </lineage>
</organism>
<evidence type="ECO:0000313" key="2">
    <source>
        <dbReference type="Proteomes" id="UP001189429"/>
    </source>
</evidence>
<accession>A0ABN9XEF4</accession>
<proteinExistence type="predicted"/>
<keyword evidence="2" id="KW-1185">Reference proteome</keyword>
<evidence type="ECO:0000313" key="1">
    <source>
        <dbReference type="EMBL" id="CAK0896367.1"/>
    </source>
</evidence>
<comment type="caution">
    <text evidence="1">The sequence shown here is derived from an EMBL/GenBank/DDBJ whole genome shotgun (WGS) entry which is preliminary data.</text>
</comment>